<feature type="compositionally biased region" description="Polar residues" evidence="1">
    <location>
        <begin position="133"/>
        <end position="174"/>
    </location>
</feature>
<feature type="region of interest" description="Disordered" evidence="1">
    <location>
        <begin position="74"/>
        <end position="93"/>
    </location>
</feature>
<evidence type="ECO:0000256" key="1">
    <source>
        <dbReference type="SAM" id="MobiDB-lite"/>
    </source>
</evidence>
<gene>
    <name evidence="2" type="ORF">SDC9_198159</name>
</gene>
<proteinExistence type="predicted"/>
<feature type="region of interest" description="Disordered" evidence="1">
    <location>
        <begin position="106"/>
        <end position="174"/>
    </location>
</feature>
<protein>
    <submittedName>
        <fullName evidence="2">Uncharacterized protein</fullName>
    </submittedName>
</protein>
<organism evidence="2">
    <name type="scientific">bioreactor metagenome</name>
    <dbReference type="NCBI Taxonomy" id="1076179"/>
    <lineage>
        <taxon>unclassified sequences</taxon>
        <taxon>metagenomes</taxon>
        <taxon>ecological metagenomes</taxon>
    </lineage>
</organism>
<dbReference type="AlphaFoldDB" id="A0A645II70"/>
<name>A0A645II70_9ZZZZ</name>
<reference evidence="2" key="1">
    <citation type="submission" date="2019-08" db="EMBL/GenBank/DDBJ databases">
        <authorList>
            <person name="Kucharzyk K."/>
            <person name="Murdoch R.W."/>
            <person name="Higgins S."/>
            <person name="Loffler F."/>
        </authorList>
    </citation>
    <scope>NUCLEOTIDE SEQUENCE</scope>
</reference>
<dbReference type="EMBL" id="VSSQ01114803">
    <property type="protein sequence ID" value="MPN50532.1"/>
    <property type="molecule type" value="Genomic_DNA"/>
</dbReference>
<sequence>MCSALMAARATRGNRAPKRSFSENRAARPRFCWLRSRMPQPTKLSPWHRFCGFRMMMCAICFSLHGASARFRRTSTDSVSPGHGRRPFGTRDSRWTRRFRPMPRNSFATCEWSPPPRSRCSVKPSPSRKSRTSADSSAITCSKNSTPRNWWTAWSTTMKTSNNAGKPSGSRSNN</sequence>
<comment type="caution">
    <text evidence="2">The sequence shown here is derived from an EMBL/GenBank/DDBJ whole genome shotgun (WGS) entry which is preliminary data.</text>
</comment>
<accession>A0A645II70</accession>
<evidence type="ECO:0000313" key="2">
    <source>
        <dbReference type="EMBL" id="MPN50532.1"/>
    </source>
</evidence>